<gene>
    <name evidence="2" type="ORF">E0F98_14370</name>
</gene>
<evidence type="ECO:0000313" key="2">
    <source>
        <dbReference type="EMBL" id="TDE01749.1"/>
    </source>
</evidence>
<name>A0A4R5CMX9_9FLAO</name>
<keyword evidence="3" id="KW-1185">Reference proteome</keyword>
<sequence>MNRTLQNSAKLILRHFFTFVAITVVLFSSCFIKNEIKEIIGIPIALEQMGNQRTTLFSSSVTNFCSQTLASDLLQSVKITSITANLVAIATLAAIVFLLFSVSEKEKRKHPFYNSLKISDSFPIFLLYRKLII</sequence>
<dbReference type="AlphaFoldDB" id="A0A4R5CMX9"/>
<proteinExistence type="predicted"/>
<dbReference type="EMBL" id="SMFO01000014">
    <property type="protein sequence ID" value="TDE01749.1"/>
    <property type="molecule type" value="Genomic_DNA"/>
</dbReference>
<evidence type="ECO:0000256" key="1">
    <source>
        <dbReference type="SAM" id="Phobius"/>
    </source>
</evidence>
<reference evidence="2 3" key="1">
    <citation type="submission" date="2019-03" db="EMBL/GenBank/DDBJ databases">
        <title>Flavobacterium TSA-D2 sp. nov., isolated from arctic soil.</title>
        <authorList>
            <person name="Chaudhary D.K."/>
        </authorList>
    </citation>
    <scope>NUCLEOTIDE SEQUENCE [LARGE SCALE GENOMIC DNA]</scope>
    <source>
        <strain evidence="2 3">TSA-D2</strain>
    </source>
</reference>
<dbReference type="RefSeq" id="WP_132112684.1">
    <property type="nucleotide sequence ID" value="NZ_SMFO01000014.1"/>
</dbReference>
<protein>
    <submittedName>
        <fullName evidence="2">Uncharacterized protein</fullName>
    </submittedName>
</protein>
<accession>A0A4R5CMX9</accession>
<comment type="caution">
    <text evidence="2">The sequence shown here is derived from an EMBL/GenBank/DDBJ whole genome shotgun (WGS) entry which is preliminary data.</text>
</comment>
<keyword evidence="1" id="KW-0812">Transmembrane</keyword>
<keyword evidence="1" id="KW-0472">Membrane</keyword>
<keyword evidence="1" id="KW-1133">Transmembrane helix</keyword>
<feature type="transmembrane region" description="Helical" evidence="1">
    <location>
        <begin position="12"/>
        <end position="32"/>
    </location>
</feature>
<evidence type="ECO:0000313" key="3">
    <source>
        <dbReference type="Proteomes" id="UP000294597"/>
    </source>
</evidence>
<dbReference type="PROSITE" id="PS51257">
    <property type="entry name" value="PROKAR_LIPOPROTEIN"/>
    <property type="match status" value="1"/>
</dbReference>
<dbReference type="Proteomes" id="UP000294597">
    <property type="component" value="Unassembled WGS sequence"/>
</dbReference>
<feature type="transmembrane region" description="Helical" evidence="1">
    <location>
        <begin position="79"/>
        <end position="100"/>
    </location>
</feature>
<organism evidence="2 3">
    <name type="scientific">Flavobacterium hiemivividum</name>
    <dbReference type="NCBI Taxonomy" id="2541734"/>
    <lineage>
        <taxon>Bacteria</taxon>
        <taxon>Pseudomonadati</taxon>
        <taxon>Bacteroidota</taxon>
        <taxon>Flavobacteriia</taxon>
        <taxon>Flavobacteriales</taxon>
        <taxon>Flavobacteriaceae</taxon>
        <taxon>Flavobacterium</taxon>
    </lineage>
</organism>